<evidence type="ECO:0000256" key="13">
    <source>
        <dbReference type="RuleBase" id="RU000405"/>
    </source>
</evidence>
<dbReference type="GeneID" id="113501649"/>
<accession>A0A7E5WDW9</accession>
<evidence type="ECO:0000313" key="17">
    <source>
        <dbReference type="RefSeq" id="XP_026738627.1"/>
    </source>
</evidence>
<protein>
    <recommendedName>
        <fullName evidence="2">guanylate cyclase</fullName>
        <ecNumber evidence="2">4.6.1.2</ecNumber>
    </recommendedName>
</protein>
<dbReference type="Pfam" id="PF08376">
    <property type="entry name" value="NIT"/>
    <property type="match status" value="1"/>
</dbReference>
<comment type="similarity">
    <text evidence="13">Belongs to the adenylyl cyclase class-4/guanylyl cyclase family.</text>
</comment>
<dbReference type="RefSeq" id="XP_026738627.1">
    <property type="nucleotide sequence ID" value="XM_026882826.1"/>
</dbReference>
<keyword evidence="11 13" id="KW-0456">Lyase</keyword>
<keyword evidence="3 14" id="KW-0812">Transmembrane</keyword>
<dbReference type="Proteomes" id="UP000322000">
    <property type="component" value="Chromosome 16"/>
</dbReference>
<keyword evidence="4" id="KW-0732">Signal</keyword>
<dbReference type="CDD" id="cd07302">
    <property type="entry name" value="CHD"/>
    <property type="match status" value="1"/>
</dbReference>
<dbReference type="FunFam" id="3.30.70.1230:FF:000004">
    <property type="entry name" value="Guanylate cyclase"/>
    <property type="match status" value="1"/>
</dbReference>
<dbReference type="SMART" id="SM00044">
    <property type="entry name" value="CYCc"/>
    <property type="match status" value="1"/>
</dbReference>
<dbReference type="EC" id="4.6.1.2" evidence="2"/>
<keyword evidence="7" id="KW-0342">GTP-binding</keyword>
<dbReference type="GO" id="GO:0004016">
    <property type="term" value="F:adenylate cyclase activity"/>
    <property type="evidence" value="ECO:0007669"/>
    <property type="project" value="TreeGrafter"/>
</dbReference>
<feature type="transmembrane region" description="Helical" evidence="14">
    <location>
        <begin position="53"/>
        <end position="71"/>
    </location>
</feature>
<evidence type="ECO:0000259" key="15">
    <source>
        <dbReference type="PROSITE" id="PS50125"/>
    </source>
</evidence>
<dbReference type="InterPro" id="IPR001054">
    <property type="entry name" value="A/G_cyclase"/>
</dbReference>
<evidence type="ECO:0000256" key="2">
    <source>
        <dbReference type="ARBA" id="ARBA00012202"/>
    </source>
</evidence>
<keyword evidence="8 14" id="KW-0472">Membrane</keyword>
<dbReference type="OrthoDB" id="60033at2759"/>
<evidence type="ECO:0000256" key="7">
    <source>
        <dbReference type="ARBA" id="ARBA00023134"/>
    </source>
</evidence>
<dbReference type="GO" id="GO:0035556">
    <property type="term" value="P:intracellular signal transduction"/>
    <property type="evidence" value="ECO:0007669"/>
    <property type="project" value="InterPro"/>
</dbReference>
<dbReference type="InterPro" id="IPR029787">
    <property type="entry name" value="Nucleotide_cyclase"/>
</dbReference>
<evidence type="ECO:0000313" key="16">
    <source>
        <dbReference type="Proteomes" id="UP000322000"/>
    </source>
</evidence>
<reference evidence="17" key="1">
    <citation type="submission" date="2025-08" db="UniProtKB">
        <authorList>
            <consortium name="RefSeq"/>
        </authorList>
    </citation>
    <scope>IDENTIFICATION</scope>
</reference>
<evidence type="ECO:0000256" key="10">
    <source>
        <dbReference type="ARBA" id="ARBA00023180"/>
    </source>
</evidence>
<dbReference type="GO" id="GO:0007168">
    <property type="term" value="P:receptor guanylyl cyclase signaling pathway"/>
    <property type="evidence" value="ECO:0007669"/>
    <property type="project" value="TreeGrafter"/>
</dbReference>
<dbReference type="GO" id="GO:0001653">
    <property type="term" value="F:peptide receptor activity"/>
    <property type="evidence" value="ECO:0007669"/>
    <property type="project" value="TreeGrafter"/>
</dbReference>
<dbReference type="GO" id="GO:0005886">
    <property type="term" value="C:plasma membrane"/>
    <property type="evidence" value="ECO:0007669"/>
    <property type="project" value="TreeGrafter"/>
</dbReference>
<dbReference type="KEGG" id="tnl:113501649"/>
<evidence type="ECO:0000256" key="3">
    <source>
        <dbReference type="ARBA" id="ARBA00022692"/>
    </source>
</evidence>
<evidence type="ECO:0000256" key="9">
    <source>
        <dbReference type="ARBA" id="ARBA00023170"/>
    </source>
</evidence>
<evidence type="ECO:0000256" key="14">
    <source>
        <dbReference type="SAM" id="Phobius"/>
    </source>
</evidence>
<feature type="transmembrane region" description="Helical" evidence="14">
    <location>
        <begin position="343"/>
        <end position="364"/>
    </location>
</feature>
<evidence type="ECO:0000256" key="6">
    <source>
        <dbReference type="ARBA" id="ARBA00022989"/>
    </source>
</evidence>
<dbReference type="GO" id="GO:0004383">
    <property type="term" value="F:guanylate cyclase activity"/>
    <property type="evidence" value="ECO:0007669"/>
    <property type="project" value="UniProtKB-EC"/>
</dbReference>
<evidence type="ECO:0000256" key="5">
    <source>
        <dbReference type="ARBA" id="ARBA00022741"/>
    </source>
</evidence>
<gene>
    <name evidence="17" type="primary">LOC113501649</name>
</gene>
<dbReference type="InterPro" id="IPR050401">
    <property type="entry name" value="Cyclic_nucleotide_synthase"/>
</dbReference>
<evidence type="ECO:0000256" key="8">
    <source>
        <dbReference type="ARBA" id="ARBA00023136"/>
    </source>
</evidence>
<evidence type="ECO:0000256" key="12">
    <source>
        <dbReference type="ARBA" id="ARBA00023293"/>
    </source>
</evidence>
<name>A0A7E5WDW9_TRINI</name>
<dbReference type="PROSITE" id="PS50125">
    <property type="entry name" value="GUANYLATE_CYCLASE_2"/>
    <property type="match status" value="1"/>
</dbReference>
<evidence type="ECO:0000256" key="4">
    <source>
        <dbReference type="ARBA" id="ARBA00022729"/>
    </source>
</evidence>
<dbReference type="GO" id="GO:0005525">
    <property type="term" value="F:GTP binding"/>
    <property type="evidence" value="ECO:0007669"/>
    <property type="project" value="UniProtKB-KW"/>
</dbReference>
<dbReference type="PROSITE" id="PS00452">
    <property type="entry name" value="GUANYLATE_CYCLASE_1"/>
    <property type="match status" value="1"/>
</dbReference>
<dbReference type="Pfam" id="PF00211">
    <property type="entry name" value="Guanylate_cyc"/>
    <property type="match status" value="1"/>
</dbReference>
<organism evidence="16 17">
    <name type="scientific">Trichoplusia ni</name>
    <name type="common">Cabbage looper</name>
    <dbReference type="NCBI Taxonomy" id="7111"/>
    <lineage>
        <taxon>Eukaryota</taxon>
        <taxon>Metazoa</taxon>
        <taxon>Ecdysozoa</taxon>
        <taxon>Arthropoda</taxon>
        <taxon>Hexapoda</taxon>
        <taxon>Insecta</taxon>
        <taxon>Pterygota</taxon>
        <taxon>Neoptera</taxon>
        <taxon>Endopterygota</taxon>
        <taxon>Lepidoptera</taxon>
        <taxon>Glossata</taxon>
        <taxon>Ditrysia</taxon>
        <taxon>Noctuoidea</taxon>
        <taxon>Noctuidae</taxon>
        <taxon>Plusiinae</taxon>
        <taxon>Trichoplusia</taxon>
    </lineage>
</organism>
<dbReference type="InParanoid" id="A0A7E5WDW9"/>
<proteinExistence type="inferred from homology"/>
<dbReference type="InterPro" id="IPR018297">
    <property type="entry name" value="A/G_cyclase_CS"/>
</dbReference>
<feature type="domain" description="Guanylate cyclase" evidence="15">
    <location>
        <begin position="423"/>
        <end position="553"/>
    </location>
</feature>
<keyword evidence="9" id="KW-0675">Receptor</keyword>
<sequence length="629" mass="71078">MEKGLYGNMTSNTLKVENCSSHCTTPSDRQDNIVSVKVGFIHINPASKRGRRIFLLQMLIVCFVPHVALLIQNCSNMAQLSQTLDSSLYLDTEVNTILSMGELIISFQDERHIISDYLLKTTTINTDALLRMFTTTDNRLNSVPEQHIQDHIMTLYHFREDLMNIKSLKTEAFKRTRIYEDINAKLLVFVAMNVKTTTSSLWRQMSACSDLLRSREEFSLALTMLTYHETIGELSPLTISTIQTHIDSGRDSLSSTIQYLETEKVVKEVQELSSILNFFDNLKRSVISQTRLELSVSNMTKYLYTDTDERSIYLEKLRIVQQDLWVIVGQSGRQVVWLARRTLGIGVAILALVLLASPVMLLLLRHIAYTIQTFTHSIEQSTQKLVAEKQKSDLLLSRMLPLPVLRSLRAQRAVPAEAFDAVTIFFSDIVGFTNISASSTPMEVINMLNMLYRLFDEKITHYDVYKVETIGDAYMVVSGLPQRNGKRHVSEIADMSLSLVRSLEGACVPHRPAEPLMIRAGINTGPCVAGVVGTTMPRYCLFGDTINTASRMESTGEPMKIHISYSTKLALDDIGKYEFESRGPVNIAGKGCMETFWLVRKMGGFRSESPQGPQLQDYHHNLMELLIRS</sequence>
<dbReference type="SUPFAM" id="SSF55073">
    <property type="entry name" value="Nucleotide cyclase"/>
    <property type="match status" value="1"/>
</dbReference>
<keyword evidence="10" id="KW-0325">Glycoprotein</keyword>
<dbReference type="Gene3D" id="6.10.250.780">
    <property type="match status" value="1"/>
</dbReference>
<dbReference type="PANTHER" id="PTHR11920">
    <property type="entry name" value="GUANYLYL CYCLASE"/>
    <property type="match status" value="1"/>
</dbReference>
<dbReference type="Gene3D" id="3.30.70.1230">
    <property type="entry name" value="Nucleotide cyclase"/>
    <property type="match status" value="1"/>
</dbReference>
<comment type="subcellular location">
    <subcellularLocation>
        <location evidence="1">Membrane</location>
        <topology evidence="1">Single-pass type I membrane protein</topology>
    </subcellularLocation>
</comment>
<keyword evidence="12" id="KW-0141">cGMP biosynthesis</keyword>
<keyword evidence="5" id="KW-0547">Nucleotide-binding</keyword>
<dbReference type="PANTHER" id="PTHR11920:SF501">
    <property type="entry name" value="GUANYLATE CYCLASE 32E"/>
    <property type="match status" value="1"/>
</dbReference>
<dbReference type="InterPro" id="IPR013587">
    <property type="entry name" value="Nitrate/nitrite_sensing"/>
</dbReference>
<evidence type="ECO:0000256" key="1">
    <source>
        <dbReference type="ARBA" id="ARBA00004479"/>
    </source>
</evidence>
<dbReference type="AlphaFoldDB" id="A0A7E5WDW9"/>
<evidence type="ECO:0000256" key="11">
    <source>
        <dbReference type="ARBA" id="ARBA00023239"/>
    </source>
</evidence>
<keyword evidence="6 14" id="KW-1133">Transmembrane helix</keyword>
<keyword evidence="16" id="KW-1185">Reference proteome</keyword>